<evidence type="ECO:0000313" key="2">
    <source>
        <dbReference type="EMBL" id="KAK4105833.1"/>
    </source>
</evidence>
<organism evidence="2 3">
    <name type="scientific">Parathielavia hyrcaniae</name>
    <dbReference type="NCBI Taxonomy" id="113614"/>
    <lineage>
        <taxon>Eukaryota</taxon>
        <taxon>Fungi</taxon>
        <taxon>Dikarya</taxon>
        <taxon>Ascomycota</taxon>
        <taxon>Pezizomycotina</taxon>
        <taxon>Sordariomycetes</taxon>
        <taxon>Sordariomycetidae</taxon>
        <taxon>Sordariales</taxon>
        <taxon>Chaetomiaceae</taxon>
        <taxon>Parathielavia</taxon>
    </lineage>
</organism>
<evidence type="ECO:0000313" key="3">
    <source>
        <dbReference type="Proteomes" id="UP001305647"/>
    </source>
</evidence>
<dbReference type="PANTHER" id="PTHR47543:SF2">
    <property type="entry name" value="RNA POLYMERASE II TRANSCRIPTION FACTOR SIII SUBUNIT A"/>
    <property type="match status" value="1"/>
</dbReference>
<dbReference type="GO" id="GO:0006368">
    <property type="term" value="P:transcription elongation by RNA polymerase II"/>
    <property type="evidence" value="ECO:0007669"/>
    <property type="project" value="InterPro"/>
</dbReference>
<gene>
    <name evidence="2" type="ORF">N658DRAFT_135184</name>
</gene>
<comment type="caution">
    <text evidence="2">The sequence shown here is derived from an EMBL/GenBank/DDBJ whole genome shotgun (WGS) entry which is preliminary data.</text>
</comment>
<dbReference type="AlphaFoldDB" id="A0AAN6Q8Y4"/>
<dbReference type="Proteomes" id="UP001305647">
    <property type="component" value="Unassembled WGS sequence"/>
</dbReference>
<keyword evidence="3" id="KW-1185">Reference proteome</keyword>
<dbReference type="EMBL" id="MU863625">
    <property type="protein sequence ID" value="KAK4105833.1"/>
    <property type="molecule type" value="Genomic_DNA"/>
</dbReference>
<dbReference type="InterPro" id="IPR010684">
    <property type="entry name" value="RNA_pol_II_trans_fac_SIII_A"/>
</dbReference>
<feature type="compositionally biased region" description="Basic residues" evidence="1">
    <location>
        <begin position="330"/>
        <end position="339"/>
    </location>
</feature>
<dbReference type="GO" id="GO:0070449">
    <property type="term" value="C:elongin complex"/>
    <property type="evidence" value="ECO:0007669"/>
    <property type="project" value="InterPro"/>
</dbReference>
<dbReference type="Pfam" id="PF06881">
    <property type="entry name" value="Elongin_A"/>
    <property type="match status" value="1"/>
</dbReference>
<reference evidence="2" key="2">
    <citation type="submission" date="2023-05" db="EMBL/GenBank/DDBJ databases">
        <authorList>
            <consortium name="Lawrence Berkeley National Laboratory"/>
            <person name="Steindorff A."/>
            <person name="Hensen N."/>
            <person name="Bonometti L."/>
            <person name="Westerberg I."/>
            <person name="Brannstrom I.O."/>
            <person name="Guillou S."/>
            <person name="Cros-Aarteil S."/>
            <person name="Calhoun S."/>
            <person name="Haridas S."/>
            <person name="Kuo A."/>
            <person name="Mondo S."/>
            <person name="Pangilinan J."/>
            <person name="Riley R."/>
            <person name="Labutti K."/>
            <person name="Andreopoulos B."/>
            <person name="Lipzen A."/>
            <person name="Chen C."/>
            <person name="Yanf M."/>
            <person name="Daum C."/>
            <person name="Ng V."/>
            <person name="Clum A."/>
            <person name="Ohm R."/>
            <person name="Martin F."/>
            <person name="Silar P."/>
            <person name="Natvig D."/>
            <person name="Lalanne C."/>
            <person name="Gautier V."/>
            <person name="Ament-Velasquez S.L."/>
            <person name="Kruys A."/>
            <person name="Hutchinson M.I."/>
            <person name="Powell A.J."/>
            <person name="Barry K."/>
            <person name="Miller A.N."/>
            <person name="Grigoriev I.V."/>
            <person name="Debuchy R."/>
            <person name="Gladieux P."/>
            <person name="Thoren M.H."/>
            <person name="Johannesson H."/>
        </authorList>
    </citation>
    <scope>NUCLEOTIDE SEQUENCE</scope>
    <source>
        <strain evidence="2">CBS 757.83</strain>
    </source>
</reference>
<name>A0AAN6Q8Y4_9PEZI</name>
<proteinExistence type="predicted"/>
<accession>A0AAN6Q8Y4</accession>
<sequence>MAAPKFPIRSLPTTGAPSLVDICLRKALKNISLITSVGNMPFKYTQPLLQAVKTATQLREMELNGDSDDIYDHTAEHWQRLINVRFRLLVKKHNLAPSDPRSWHEVYELYEDLDAQDAAAATELMKQQFSQAQTNTRHSTYISASEAKKVLPGKAGKAKRGFGAPREKRTFMVKAREQVRLEASRFNLRTPTGQLPVATGQIKKAPETLVNEARIRSQPLIRPPSKRIAAASPKSDGGSNGARDGNSDGESDGARTFAKRSASDDGTSGEPPAKKFRTDGKPGASASFAPAPPAPATEGRTIKLPARPPHFFNTPRRSKGLSATPGANRVLRKAPKKTT</sequence>
<evidence type="ECO:0000256" key="1">
    <source>
        <dbReference type="SAM" id="MobiDB-lite"/>
    </source>
</evidence>
<dbReference type="PANTHER" id="PTHR47543">
    <property type="entry name" value="OS08G0169600 PROTEIN"/>
    <property type="match status" value="1"/>
</dbReference>
<dbReference type="Gene3D" id="6.10.250.3180">
    <property type="match status" value="1"/>
</dbReference>
<protein>
    <submittedName>
        <fullName evidence="2">Uncharacterized protein</fullName>
    </submittedName>
</protein>
<reference evidence="2" key="1">
    <citation type="journal article" date="2023" name="Mol. Phylogenet. Evol.">
        <title>Genome-scale phylogeny and comparative genomics of the fungal order Sordariales.</title>
        <authorList>
            <person name="Hensen N."/>
            <person name="Bonometti L."/>
            <person name="Westerberg I."/>
            <person name="Brannstrom I.O."/>
            <person name="Guillou S."/>
            <person name="Cros-Aarteil S."/>
            <person name="Calhoun S."/>
            <person name="Haridas S."/>
            <person name="Kuo A."/>
            <person name="Mondo S."/>
            <person name="Pangilinan J."/>
            <person name="Riley R."/>
            <person name="LaButti K."/>
            <person name="Andreopoulos B."/>
            <person name="Lipzen A."/>
            <person name="Chen C."/>
            <person name="Yan M."/>
            <person name="Daum C."/>
            <person name="Ng V."/>
            <person name="Clum A."/>
            <person name="Steindorff A."/>
            <person name="Ohm R.A."/>
            <person name="Martin F."/>
            <person name="Silar P."/>
            <person name="Natvig D.O."/>
            <person name="Lalanne C."/>
            <person name="Gautier V."/>
            <person name="Ament-Velasquez S.L."/>
            <person name="Kruys A."/>
            <person name="Hutchinson M.I."/>
            <person name="Powell A.J."/>
            <person name="Barry K."/>
            <person name="Miller A.N."/>
            <person name="Grigoriev I.V."/>
            <person name="Debuchy R."/>
            <person name="Gladieux P."/>
            <person name="Hiltunen Thoren M."/>
            <person name="Johannesson H."/>
        </authorList>
    </citation>
    <scope>NUCLEOTIDE SEQUENCE</scope>
    <source>
        <strain evidence="2">CBS 757.83</strain>
    </source>
</reference>
<feature type="region of interest" description="Disordered" evidence="1">
    <location>
        <begin position="208"/>
        <end position="339"/>
    </location>
</feature>